<organism evidence="2 3">
    <name type="scientific">Blastococcus deserti</name>
    <dbReference type="NCBI Taxonomy" id="2259033"/>
    <lineage>
        <taxon>Bacteria</taxon>
        <taxon>Bacillati</taxon>
        <taxon>Actinomycetota</taxon>
        <taxon>Actinomycetes</taxon>
        <taxon>Geodermatophilales</taxon>
        <taxon>Geodermatophilaceae</taxon>
        <taxon>Blastococcus</taxon>
    </lineage>
</organism>
<keyword evidence="1" id="KW-1133">Transmembrane helix</keyword>
<gene>
    <name evidence="2" type="ORF">ACFSHS_13690</name>
</gene>
<dbReference type="EMBL" id="JBHUHP010000012">
    <property type="protein sequence ID" value="MFD2092624.1"/>
    <property type="molecule type" value="Genomic_DNA"/>
</dbReference>
<evidence type="ECO:0000256" key="1">
    <source>
        <dbReference type="SAM" id="Phobius"/>
    </source>
</evidence>
<accession>A0ABW4XCZ3</accession>
<keyword evidence="1" id="KW-0472">Membrane</keyword>
<comment type="caution">
    <text evidence="2">The sequence shown here is derived from an EMBL/GenBank/DDBJ whole genome shotgun (WGS) entry which is preliminary data.</text>
</comment>
<sequence length="111" mass="11996">MIILTVLGGVLPLAGLIWAWRAGFRQHAALDTDLRQIARLAQASGDDNEAATRAMYAVRQPTHTYAMELYTPELVERAILRSALDDLKGPALVAVIGVISATIGSLLSLWL</sequence>
<protein>
    <submittedName>
        <fullName evidence="2">Uncharacterized protein</fullName>
    </submittedName>
</protein>
<name>A0ABW4XCZ3_9ACTN</name>
<dbReference type="RefSeq" id="WP_376876889.1">
    <property type="nucleotide sequence ID" value="NZ_JBHUHP010000012.1"/>
</dbReference>
<evidence type="ECO:0000313" key="3">
    <source>
        <dbReference type="Proteomes" id="UP001597402"/>
    </source>
</evidence>
<proteinExistence type="predicted"/>
<dbReference type="Proteomes" id="UP001597402">
    <property type="component" value="Unassembled WGS sequence"/>
</dbReference>
<keyword evidence="1" id="KW-0812">Transmembrane</keyword>
<feature type="transmembrane region" description="Helical" evidence="1">
    <location>
        <begin position="91"/>
        <end position="110"/>
    </location>
</feature>
<reference evidence="3" key="1">
    <citation type="journal article" date="2019" name="Int. J. Syst. Evol. Microbiol.">
        <title>The Global Catalogue of Microorganisms (GCM) 10K type strain sequencing project: providing services to taxonomists for standard genome sequencing and annotation.</title>
        <authorList>
            <consortium name="The Broad Institute Genomics Platform"/>
            <consortium name="The Broad Institute Genome Sequencing Center for Infectious Disease"/>
            <person name="Wu L."/>
            <person name="Ma J."/>
        </authorList>
    </citation>
    <scope>NUCLEOTIDE SEQUENCE [LARGE SCALE GENOMIC DNA]</scope>
    <source>
        <strain evidence="3">JCM 3338</strain>
    </source>
</reference>
<evidence type="ECO:0000313" key="2">
    <source>
        <dbReference type="EMBL" id="MFD2092624.1"/>
    </source>
</evidence>
<keyword evidence="3" id="KW-1185">Reference proteome</keyword>